<dbReference type="AlphaFoldDB" id="Q7RE46"/>
<dbReference type="EMBL" id="AABL01001644">
    <property type="protein sequence ID" value="EAA17221.1"/>
    <property type="molecule type" value="Genomic_DNA"/>
</dbReference>
<comment type="caution">
    <text evidence="1">The sequence shown here is derived from an EMBL/GenBank/DDBJ whole genome shotgun (WGS) entry which is preliminary data.</text>
</comment>
<organism evidence="1 2">
    <name type="scientific">Plasmodium yoelii yoelii</name>
    <dbReference type="NCBI Taxonomy" id="73239"/>
    <lineage>
        <taxon>Eukaryota</taxon>
        <taxon>Sar</taxon>
        <taxon>Alveolata</taxon>
        <taxon>Apicomplexa</taxon>
        <taxon>Aconoidasida</taxon>
        <taxon>Haemosporida</taxon>
        <taxon>Plasmodiidae</taxon>
        <taxon>Plasmodium</taxon>
        <taxon>Plasmodium (Vinckeia)</taxon>
    </lineage>
</organism>
<accession>Q7RE46</accession>
<dbReference type="PaxDb" id="73239-Q7RE46"/>
<name>Q7RE46_PLAYO</name>
<sequence length="34" mass="4184">HNIFVRYNEIINTLNKNTLNQCIIFPRFIVFKLF</sequence>
<reference evidence="1 2" key="1">
    <citation type="journal article" date="2002" name="Nature">
        <title>Genome sequence and comparative analysis of the model rodent malaria parasite Plasmodium yoelii yoelii.</title>
        <authorList>
            <person name="Carlton J.M."/>
            <person name="Angiuoli S.V."/>
            <person name="Suh B.B."/>
            <person name="Kooij T.W."/>
            <person name="Pertea M."/>
            <person name="Silva J.C."/>
            <person name="Ermolaeva M.D."/>
            <person name="Allen J.E."/>
            <person name="Selengut J.D."/>
            <person name="Koo H.L."/>
            <person name="Peterson J.D."/>
            <person name="Pop M."/>
            <person name="Kosack D.S."/>
            <person name="Shumway M.F."/>
            <person name="Bidwell S.L."/>
            <person name="Shallom S.J."/>
            <person name="van Aken S.E."/>
            <person name="Riedmuller S.B."/>
            <person name="Feldblyum T.V."/>
            <person name="Cho J.K."/>
            <person name="Quackenbush J."/>
            <person name="Sedegah M."/>
            <person name="Shoaibi A."/>
            <person name="Cummings L.M."/>
            <person name="Florens L."/>
            <person name="Yates J.R."/>
            <person name="Raine J.D."/>
            <person name="Sinden R.E."/>
            <person name="Harris M.A."/>
            <person name="Cunningham D.A."/>
            <person name="Preiser P.R."/>
            <person name="Bergman L.W."/>
            <person name="Vaidya A.B."/>
            <person name="van Lin L.H."/>
            <person name="Janse C.J."/>
            <person name="Waters A.P."/>
            <person name="Smith H.O."/>
            <person name="White O.R."/>
            <person name="Salzberg S.L."/>
            <person name="Venter J.C."/>
            <person name="Fraser C.M."/>
            <person name="Hoffman S.L."/>
            <person name="Gardner M.J."/>
            <person name="Carucci D.J."/>
        </authorList>
    </citation>
    <scope>NUCLEOTIDE SEQUENCE [LARGE SCALE GENOMIC DNA]</scope>
    <source>
        <strain evidence="1 2">17XNL</strain>
    </source>
</reference>
<gene>
    <name evidence="1" type="ORF">PY05222</name>
</gene>
<feature type="non-terminal residue" evidence="1">
    <location>
        <position position="1"/>
    </location>
</feature>
<dbReference type="InParanoid" id="Q7RE46"/>
<evidence type="ECO:0000313" key="2">
    <source>
        <dbReference type="Proteomes" id="UP000008553"/>
    </source>
</evidence>
<protein>
    <submittedName>
        <fullName evidence="1">Uncharacterized protein</fullName>
    </submittedName>
</protein>
<keyword evidence="2" id="KW-1185">Reference proteome</keyword>
<proteinExistence type="predicted"/>
<evidence type="ECO:0000313" key="1">
    <source>
        <dbReference type="EMBL" id="EAA17221.1"/>
    </source>
</evidence>
<dbReference type="Proteomes" id="UP000008553">
    <property type="component" value="Unassembled WGS sequence"/>
</dbReference>